<keyword evidence="2" id="KW-0812">Transmembrane</keyword>
<reference evidence="3 4" key="1">
    <citation type="journal article" date="2024" name="Nat. Commun.">
        <title>Phylogenomics reveals the evolutionary origins of lichenization in chlorophyte algae.</title>
        <authorList>
            <person name="Puginier C."/>
            <person name="Libourel C."/>
            <person name="Otte J."/>
            <person name="Skaloud P."/>
            <person name="Haon M."/>
            <person name="Grisel S."/>
            <person name="Petersen M."/>
            <person name="Berrin J.G."/>
            <person name="Delaux P.M."/>
            <person name="Dal Grande F."/>
            <person name="Keller J."/>
        </authorList>
    </citation>
    <scope>NUCLEOTIDE SEQUENCE [LARGE SCALE GENOMIC DNA]</scope>
    <source>
        <strain evidence="3 4">SAG 2036</strain>
    </source>
</reference>
<dbReference type="AlphaFoldDB" id="A0AAW1NNX3"/>
<feature type="compositionally biased region" description="Basic and acidic residues" evidence="1">
    <location>
        <begin position="225"/>
        <end position="234"/>
    </location>
</feature>
<keyword evidence="2" id="KW-0472">Membrane</keyword>
<sequence length="425" mass="46131">MPAGLTSVALAARGCLPYIREVLSDCGGVNLPVAADKRAQLAVPAGQSNSTWLTIGGAFAGIGIGVVVLICFLMVCFDRRRHSQGNRRVAIRRPLADLRPAIRQPQNVSIPVVVVSPSGGIELAKSVSPEDFAVRPGDGQPDCHVKGSEIIIVTHGEPAFAEADVMDMHHKLGEDFAPTCHPGEPCNHCPQCTADEPCSLKPKQQNHNNTGCTAGDRGNTVPHGDGVRSRDDTAGEEYRIEITQLGEDDAHHLDANSDQHAALAATGICYAWRLTSLSARRWSTWLQHNGPGARRVQRGSDSLPPADAADADVTDTLEVNIISLAAYEPLLAEAVLKNTDQARAILHTLMESTQQIEPLQSLLLKCNLFEEVVEGRVEIEVQQIELQYPKGYRKAGTCWSRGCSQQYLRDFWTTATLCATPHHRR</sequence>
<gene>
    <name evidence="3" type="ORF">WJX73_000504</name>
</gene>
<dbReference type="EMBL" id="JALJOQ010000253">
    <property type="protein sequence ID" value="KAK9787236.1"/>
    <property type="molecule type" value="Genomic_DNA"/>
</dbReference>
<name>A0AAW1NNX3_9CHLO</name>
<evidence type="ECO:0000256" key="1">
    <source>
        <dbReference type="SAM" id="MobiDB-lite"/>
    </source>
</evidence>
<accession>A0AAW1NNX3</accession>
<evidence type="ECO:0000256" key="2">
    <source>
        <dbReference type="SAM" id="Phobius"/>
    </source>
</evidence>
<keyword evidence="2" id="KW-1133">Transmembrane helix</keyword>
<feature type="region of interest" description="Disordered" evidence="1">
    <location>
        <begin position="205"/>
        <end position="234"/>
    </location>
</feature>
<keyword evidence="4" id="KW-1185">Reference proteome</keyword>
<organism evidence="3 4">
    <name type="scientific">Symbiochloris irregularis</name>
    <dbReference type="NCBI Taxonomy" id="706552"/>
    <lineage>
        <taxon>Eukaryota</taxon>
        <taxon>Viridiplantae</taxon>
        <taxon>Chlorophyta</taxon>
        <taxon>core chlorophytes</taxon>
        <taxon>Trebouxiophyceae</taxon>
        <taxon>Trebouxiales</taxon>
        <taxon>Trebouxiaceae</taxon>
        <taxon>Symbiochloris</taxon>
    </lineage>
</organism>
<protein>
    <recommendedName>
        <fullName evidence="5">TNFR-Cys domain-containing protein</fullName>
    </recommendedName>
</protein>
<evidence type="ECO:0000313" key="4">
    <source>
        <dbReference type="Proteomes" id="UP001465755"/>
    </source>
</evidence>
<evidence type="ECO:0000313" key="3">
    <source>
        <dbReference type="EMBL" id="KAK9787236.1"/>
    </source>
</evidence>
<feature type="transmembrane region" description="Helical" evidence="2">
    <location>
        <begin position="52"/>
        <end position="77"/>
    </location>
</feature>
<comment type="caution">
    <text evidence="3">The sequence shown here is derived from an EMBL/GenBank/DDBJ whole genome shotgun (WGS) entry which is preliminary data.</text>
</comment>
<proteinExistence type="predicted"/>
<evidence type="ECO:0008006" key="5">
    <source>
        <dbReference type="Google" id="ProtNLM"/>
    </source>
</evidence>
<dbReference type="Proteomes" id="UP001465755">
    <property type="component" value="Unassembled WGS sequence"/>
</dbReference>